<dbReference type="InterPro" id="IPR050625">
    <property type="entry name" value="ParA/MinD_ATPase"/>
</dbReference>
<evidence type="ECO:0000313" key="3">
    <source>
        <dbReference type="EMBL" id="PKR88108.1"/>
    </source>
</evidence>
<dbReference type="PANTHER" id="PTHR43384:SF6">
    <property type="entry name" value="SEPTUM SITE-DETERMINING PROTEIN MIND HOMOLOG, CHLOROPLASTIC"/>
    <property type="match status" value="1"/>
</dbReference>
<dbReference type="GO" id="GO:0005524">
    <property type="term" value="F:ATP binding"/>
    <property type="evidence" value="ECO:0007669"/>
    <property type="project" value="UniProtKB-KW"/>
</dbReference>
<dbReference type="InterPro" id="IPR011006">
    <property type="entry name" value="CheY-like_superfamily"/>
</dbReference>
<name>A0A1I4RR08_9HYPH</name>
<dbReference type="Gene3D" id="3.40.50.300">
    <property type="entry name" value="P-loop containing nucleotide triphosphate hydrolases"/>
    <property type="match status" value="1"/>
</dbReference>
<dbReference type="GO" id="GO:0005829">
    <property type="term" value="C:cytosol"/>
    <property type="evidence" value="ECO:0007669"/>
    <property type="project" value="TreeGrafter"/>
</dbReference>
<accession>A0A1I4RR08</accession>
<dbReference type="Gene3D" id="3.40.50.2300">
    <property type="match status" value="1"/>
</dbReference>
<keyword evidence="4" id="KW-1185">Reference proteome</keyword>
<dbReference type="EMBL" id="PJNW01000014">
    <property type="protein sequence ID" value="PKR88108.1"/>
    <property type="molecule type" value="Genomic_DNA"/>
</dbReference>
<dbReference type="GO" id="GO:0016887">
    <property type="term" value="F:ATP hydrolysis activity"/>
    <property type="evidence" value="ECO:0007669"/>
    <property type="project" value="TreeGrafter"/>
</dbReference>
<comment type="caution">
    <text evidence="3">The sequence shown here is derived from an EMBL/GenBank/DDBJ whole genome shotgun (WGS) entry which is preliminary data.</text>
</comment>
<dbReference type="PANTHER" id="PTHR43384">
    <property type="entry name" value="SEPTUM SITE-DETERMINING PROTEIN MIND HOMOLOG, CHLOROPLASTIC-RELATED"/>
    <property type="match status" value="1"/>
</dbReference>
<dbReference type="SUPFAM" id="SSF52540">
    <property type="entry name" value="P-loop containing nucleoside triphosphate hydrolases"/>
    <property type="match status" value="1"/>
</dbReference>
<dbReference type="GO" id="GO:0051782">
    <property type="term" value="P:negative regulation of cell division"/>
    <property type="evidence" value="ECO:0007669"/>
    <property type="project" value="TreeGrafter"/>
</dbReference>
<evidence type="ECO:0000256" key="1">
    <source>
        <dbReference type="ARBA" id="ARBA00022741"/>
    </source>
</evidence>
<dbReference type="SUPFAM" id="SSF52172">
    <property type="entry name" value="CheY-like"/>
    <property type="match status" value="1"/>
</dbReference>
<evidence type="ECO:0000256" key="2">
    <source>
        <dbReference type="ARBA" id="ARBA00022840"/>
    </source>
</evidence>
<proteinExistence type="predicted"/>
<dbReference type="RefSeq" id="WP_101290509.1">
    <property type="nucleotide sequence ID" value="NZ_FOUQ01000002.1"/>
</dbReference>
<organism evidence="3 4">
    <name type="scientific">Pleomorphomonas diazotrophica</name>
    <dbReference type="NCBI Taxonomy" id="1166257"/>
    <lineage>
        <taxon>Bacteria</taxon>
        <taxon>Pseudomonadati</taxon>
        <taxon>Pseudomonadota</taxon>
        <taxon>Alphaproteobacteria</taxon>
        <taxon>Hyphomicrobiales</taxon>
        <taxon>Pleomorphomonadaceae</taxon>
        <taxon>Pleomorphomonas</taxon>
    </lineage>
</organism>
<evidence type="ECO:0000313" key="4">
    <source>
        <dbReference type="Proteomes" id="UP000233491"/>
    </source>
</evidence>
<keyword evidence="2" id="KW-0067">ATP-binding</keyword>
<dbReference type="GO" id="GO:0009898">
    <property type="term" value="C:cytoplasmic side of plasma membrane"/>
    <property type="evidence" value="ECO:0007669"/>
    <property type="project" value="TreeGrafter"/>
</dbReference>
<dbReference type="AlphaFoldDB" id="A0A1I4RR08"/>
<dbReference type="InterPro" id="IPR027417">
    <property type="entry name" value="P-loop_NTPase"/>
</dbReference>
<dbReference type="OrthoDB" id="9783172at2"/>
<reference evidence="3 4" key="1">
    <citation type="submission" date="2017-12" db="EMBL/GenBank/DDBJ databases">
        <title>Anaerobic carbon monoxide metabolism by Pleomorphomonas carboxyditropha sp. nov., a new mesophilic hydrogenogenic carboxidotroph.</title>
        <authorList>
            <person name="Esquivel-Elizondo S."/>
            <person name="Krajmalnik-Brown R."/>
        </authorList>
    </citation>
    <scope>NUCLEOTIDE SEQUENCE [LARGE SCALE GENOMIC DNA]</scope>
    <source>
        <strain evidence="3 4">R5-392</strain>
    </source>
</reference>
<protein>
    <submittedName>
        <fullName evidence="3">CtpF protein</fullName>
    </submittedName>
</protein>
<keyword evidence="1" id="KW-0547">Nucleotide-binding</keyword>
<sequence length="423" mass="45542">MTTDDPLVPTTSGRSVDVDGLKPVPRIAIQAFCETQEVADVLEQAAADRRMAKAHVKVHQGGVAAALDFYAAAPTPNLLFVETRERREKALELVDQLATVCDAGTKVVLIGHHNDVALYRDLMRRGVSEYMVAPFDLYDVIREIGEIYLAPDVKPVGRTIAFVGARGGAGSSTVAHNVAFALSRSFDGGVVLADLDLPFGTASLDFNQEPPQTLADALAAGDRVDDVFLDRLLSKCADNLSLLAAPATLDRPFDHDEMAFEPILDAARVSAPAVILDLPHLWTAWVRRLLGAADEVVITAMPDLASLRNAKNLIDQLKLARPNDEAPRLVINQVGLPKRPEIKPADFQKALQLEPAAVIPFDAALFGTATNNGQMIAEINARSPVAQLFETLAARLTGRSAARGGRKSALIPLLARLPRLKAR</sequence>
<gene>
    <name evidence="3" type="ORF">CXZ10_16790</name>
</gene>
<dbReference type="Proteomes" id="UP000233491">
    <property type="component" value="Unassembled WGS sequence"/>
</dbReference>